<sequence length="257" mass="29022">MLLRSLIIIILLAPAPAWPVDWYTATVTERKPQSRELFVQGLEILDDQLYVSTGNYGESRLLRYHFEDGSLDVSRKLASNLFGEGLTVLGNKIYQLTWREGQMLIYRKSDLAFLESKPLPGEGWGLTNNGEQLVYSDGSAILRFLEPSDAKVKRSIRVTLHGRPVRFLNELEWIDGSIWANVWRSNEIIIIEPGSGVVTGVIDLKGLLPAEERRAGTDVLNGIARNPKDGGIWVTGKRWPWLYRINLEPRKASPNNP</sequence>
<dbReference type="Proteomes" id="UP001143304">
    <property type="component" value="Unassembled WGS sequence"/>
</dbReference>
<dbReference type="SUPFAM" id="SSF50969">
    <property type="entry name" value="YVTN repeat-like/Quinoprotein amine dehydrogenase"/>
    <property type="match status" value="1"/>
</dbReference>
<dbReference type="EMBL" id="SHNO01000001">
    <property type="protein sequence ID" value="MCX2976720.1"/>
    <property type="molecule type" value="Genomic_DNA"/>
</dbReference>
<protein>
    <submittedName>
        <fullName evidence="1">Glutaminyl-peptide cyclotransferase</fullName>
    </submittedName>
</protein>
<dbReference type="InterPro" id="IPR011044">
    <property type="entry name" value="Quino_amine_DH_bsu"/>
</dbReference>
<reference evidence="1" key="1">
    <citation type="submission" date="2019-02" db="EMBL/GenBank/DDBJ databases">
        <authorList>
            <person name="Li S.-H."/>
        </authorList>
    </citation>
    <scope>NUCLEOTIDE SEQUENCE</scope>
    <source>
        <strain evidence="1">IMCC11814</strain>
    </source>
</reference>
<evidence type="ECO:0000313" key="1">
    <source>
        <dbReference type="EMBL" id="MCX2976720.1"/>
    </source>
</evidence>
<dbReference type="PANTHER" id="PTHR31270:SF1">
    <property type="entry name" value="GLUTAMINYL-PEPTIDE CYCLOTRANSFERASE"/>
    <property type="match status" value="1"/>
</dbReference>
<comment type="caution">
    <text evidence="1">The sequence shown here is derived from an EMBL/GenBank/DDBJ whole genome shotgun (WGS) entry which is preliminary data.</text>
</comment>
<proteinExistence type="predicted"/>
<dbReference type="PANTHER" id="PTHR31270">
    <property type="entry name" value="GLUTAMINYL-PEPTIDE CYCLOTRANSFERASE"/>
    <property type="match status" value="1"/>
</dbReference>
<keyword evidence="2" id="KW-1185">Reference proteome</keyword>
<evidence type="ECO:0000313" key="2">
    <source>
        <dbReference type="Proteomes" id="UP001143304"/>
    </source>
</evidence>
<dbReference type="Pfam" id="PF05096">
    <property type="entry name" value="Glu_cyclase_2"/>
    <property type="match status" value="1"/>
</dbReference>
<organism evidence="1 2">
    <name type="scientific">Candidatus Marimicrobium litorale</name>
    <dbReference type="NCBI Taxonomy" id="2518991"/>
    <lineage>
        <taxon>Bacteria</taxon>
        <taxon>Pseudomonadati</taxon>
        <taxon>Pseudomonadota</taxon>
        <taxon>Gammaproteobacteria</taxon>
        <taxon>Cellvibrionales</taxon>
        <taxon>Halieaceae</taxon>
        <taxon>Marimicrobium</taxon>
    </lineage>
</organism>
<gene>
    <name evidence="1" type="ORF">EYC82_05075</name>
</gene>
<dbReference type="InterPro" id="IPR007788">
    <property type="entry name" value="QCT"/>
</dbReference>
<accession>A0ABT3T380</accession>
<name>A0ABT3T380_9GAMM</name>